<evidence type="ECO:0000256" key="1">
    <source>
        <dbReference type="ARBA" id="ARBA00004141"/>
    </source>
</evidence>
<comment type="caution">
    <text evidence="9">The sequence shown here is derived from an EMBL/GenBank/DDBJ whole genome shotgun (WGS) entry which is preliminary data.</text>
</comment>
<evidence type="ECO:0000256" key="4">
    <source>
        <dbReference type="ARBA" id="ARBA00022989"/>
    </source>
</evidence>
<keyword evidence="6 7" id="KW-0472">Membrane</keyword>
<feature type="transmembrane region" description="Helical" evidence="7">
    <location>
        <begin position="795"/>
        <end position="814"/>
    </location>
</feature>
<evidence type="ECO:0000259" key="8">
    <source>
        <dbReference type="PROSITE" id="PS50850"/>
    </source>
</evidence>
<comment type="subcellular location">
    <subcellularLocation>
        <location evidence="1">Membrane</location>
        <topology evidence="1">Multi-pass membrane protein</topology>
    </subcellularLocation>
</comment>
<keyword evidence="5" id="KW-0534">Nitrate assimilation</keyword>
<evidence type="ECO:0000313" key="9">
    <source>
        <dbReference type="EMBL" id="MDT0576052.1"/>
    </source>
</evidence>
<dbReference type="InterPro" id="IPR044772">
    <property type="entry name" value="NO3_transporter"/>
</dbReference>
<feature type="transmembrane region" description="Helical" evidence="7">
    <location>
        <begin position="255"/>
        <end position="273"/>
    </location>
</feature>
<feature type="transmembrane region" description="Helical" evidence="7">
    <location>
        <begin position="106"/>
        <end position="128"/>
    </location>
</feature>
<proteinExistence type="inferred from homology"/>
<dbReference type="PANTHER" id="PTHR23515">
    <property type="entry name" value="HIGH-AFFINITY NITRATE TRANSPORTER 2.3"/>
    <property type="match status" value="1"/>
</dbReference>
<feature type="domain" description="Major facilitator superfamily (MFS) profile" evidence="8">
    <location>
        <begin position="1"/>
        <end position="418"/>
    </location>
</feature>
<feature type="transmembrane region" description="Helical" evidence="7">
    <location>
        <begin position="222"/>
        <end position="240"/>
    </location>
</feature>
<dbReference type="InterPro" id="IPR020846">
    <property type="entry name" value="MFS_dom"/>
</dbReference>
<dbReference type="RefSeq" id="WP_311340633.1">
    <property type="nucleotide sequence ID" value="NZ_JAVRHS010000005.1"/>
</dbReference>
<evidence type="ECO:0000256" key="2">
    <source>
        <dbReference type="ARBA" id="ARBA00008432"/>
    </source>
</evidence>
<feature type="transmembrane region" description="Helical" evidence="7">
    <location>
        <begin position="691"/>
        <end position="709"/>
    </location>
</feature>
<dbReference type="InterPro" id="IPR036259">
    <property type="entry name" value="MFS_trans_sf"/>
</dbReference>
<name>A0ABU2ZHG7_9SPHN</name>
<feature type="transmembrane region" description="Helical" evidence="7">
    <location>
        <begin position="388"/>
        <end position="411"/>
    </location>
</feature>
<feature type="transmembrane region" description="Helical" evidence="7">
    <location>
        <begin position="357"/>
        <end position="382"/>
    </location>
</feature>
<gene>
    <name evidence="9" type="ORF">RM533_07610</name>
</gene>
<evidence type="ECO:0000256" key="7">
    <source>
        <dbReference type="SAM" id="Phobius"/>
    </source>
</evidence>
<feature type="transmembrane region" description="Helical" evidence="7">
    <location>
        <begin position="906"/>
        <end position="926"/>
    </location>
</feature>
<evidence type="ECO:0000256" key="3">
    <source>
        <dbReference type="ARBA" id="ARBA00022692"/>
    </source>
</evidence>
<feature type="transmembrane region" description="Helical" evidence="7">
    <location>
        <begin position="550"/>
        <end position="571"/>
    </location>
</feature>
<dbReference type="Pfam" id="PF07690">
    <property type="entry name" value="MFS_1"/>
    <property type="match status" value="2"/>
</dbReference>
<feature type="transmembrane region" description="Helical" evidence="7">
    <location>
        <begin position="21"/>
        <end position="40"/>
    </location>
</feature>
<keyword evidence="4 7" id="KW-1133">Transmembrane helix</keyword>
<feature type="transmembrane region" description="Helical" evidence="7">
    <location>
        <begin position="285"/>
        <end position="303"/>
    </location>
</feature>
<keyword evidence="10" id="KW-1185">Reference proteome</keyword>
<protein>
    <submittedName>
        <fullName evidence="9">MFS transporter</fullName>
    </submittedName>
</protein>
<feature type="transmembrane region" description="Helical" evidence="7">
    <location>
        <begin position="730"/>
        <end position="753"/>
    </location>
</feature>
<feature type="transmembrane region" description="Helical" evidence="7">
    <location>
        <begin position="820"/>
        <end position="844"/>
    </location>
</feature>
<evidence type="ECO:0000256" key="5">
    <source>
        <dbReference type="ARBA" id="ARBA00023063"/>
    </source>
</evidence>
<sequence>MNSQVLSSPSPGAARATWLSTIAFTACFAVWTIFAIIGIGIKEELGLSETQFGLLAGTPILTGSLARVFLGIWADQFGGRRIMALTMIAAAIATFLVSYADSYAMLLIAGLGVGLAGGAFSVGVAYVATFYPPGKQGTALGIFGAGNVGAAVTKFVAPFVMVAFGWTAVAQIWAVALAAMAAVFYVSSPQDPQHIARKASGKRPEPMSEQLKVLRDVQVWRFALYYFFVFGAFVALSLWLPRYVMGVYDMGIKEAGMLAAFYSIPASLFRIYGGHLSDKYGARRVLYWTFGVSSVCTFLLSYPPTSYVIDGIKGPIAFSTQMGLVPFLITIFVLGFFMSLGKAAVYKHIPVYFPDRIGAVGGLVGMIGGLGGFVLPLIFGVMLDLTGVWTSSFALLFLIVTISLIWMHFAIQYMERSRQLQGRSDASPELPEMEGLGTVGTATHFGKAAPIHASEMPALAVSAASGTGSEGLPTQRSTDANAGLSQAGVLSNWRPEDPVFWKSQGKAIARRNLWISTYNLLLAFAVWMVWSVVVAKLPGIGFEFTTDQLFWLAALPGLSGATLRIFYSFLVPIFGGRLWTAVSTATLLVPAFGIGYAVQNLETPFFIFLVLALLCGLGGGNFASSMANISFFFPKAEKGNALAINAGIGNLGVSVMQFLVPVVVTMGLFGALGGQAQLADDGAVLYLQNAGFVWVPLIIIGTVAAWLGMNDIASAEASFADQAAIFGRRHTWLMCWLYTGTFGTFIGMSAGFPLLTKLVFPEIDVLKYAFIGPFVGAASRAATGWVADRFGGARVTFVVFLVMMAAIAGMIWFLNAGDFWGFFGMVLLLFFASGVGNASTFQMIPNIMRSEIRRLAPALSADEQRGQAERESAAIIGFTSAIAAYGAFYIPKAYGSSIEITGAANAALWGFFAFFVSCALLSWIIYSGPRGLLKQIETRRAAPAYA</sequence>
<feature type="transmembrane region" description="Helical" evidence="7">
    <location>
        <begin position="605"/>
        <end position="627"/>
    </location>
</feature>
<feature type="transmembrane region" description="Helical" evidence="7">
    <location>
        <begin position="578"/>
        <end position="599"/>
    </location>
</feature>
<organism evidence="9 10">
    <name type="scientific">Croceicoccus esteveae</name>
    <dbReference type="NCBI Taxonomy" id="3075597"/>
    <lineage>
        <taxon>Bacteria</taxon>
        <taxon>Pseudomonadati</taxon>
        <taxon>Pseudomonadota</taxon>
        <taxon>Alphaproteobacteria</taxon>
        <taxon>Sphingomonadales</taxon>
        <taxon>Erythrobacteraceae</taxon>
        <taxon>Croceicoccus</taxon>
    </lineage>
</organism>
<evidence type="ECO:0000313" key="10">
    <source>
        <dbReference type="Proteomes" id="UP001259803"/>
    </source>
</evidence>
<dbReference type="CDD" id="cd17341">
    <property type="entry name" value="MFS_NRT2_like"/>
    <property type="match status" value="1"/>
</dbReference>
<feature type="transmembrane region" description="Helical" evidence="7">
    <location>
        <begin position="170"/>
        <end position="188"/>
    </location>
</feature>
<feature type="transmembrane region" description="Helical" evidence="7">
    <location>
        <begin position="140"/>
        <end position="164"/>
    </location>
</feature>
<dbReference type="SUPFAM" id="SSF103473">
    <property type="entry name" value="MFS general substrate transporter"/>
    <property type="match status" value="2"/>
</dbReference>
<reference evidence="9 10" key="1">
    <citation type="submission" date="2023-09" db="EMBL/GenBank/DDBJ databases">
        <authorList>
            <person name="Rey-Velasco X."/>
        </authorList>
    </citation>
    <scope>NUCLEOTIDE SEQUENCE [LARGE SCALE GENOMIC DNA]</scope>
    <source>
        <strain evidence="9 10">F390</strain>
    </source>
</reference>
<feature type="transmembrane region" description="Helical" evidence="7">
    <location>
        <begin position="82"/>
        <end position="100"/>
    </location>
</feature>
<dbReference type="Proteomes" id="UP001259803">
    <property type="component" value="Unassembled WGS sequence"/>
</dbReference>
<comment type="similarity">
    <text evidence="2">Belongs to the major facilitator superfamily. Nitrate/nitrite porter (TC 2.A.1.8) family.</text>
</comment>
<accession>A0ABU2ZHG7</accession>
<feature type="transmembrane region" description="Helical" evidence="7">
    <location>
        <begin position="52"/>
        <end position="70"/>
    </location>
</feature>
<dbReference type="InterPro" id="IPR011701">
    <property type="entry name" value="MFS"/>
</dbReference>
<dbReference type="PROSITE" id="PS50850">
    <property type="entry name" value="MFS"/>
    <property type="match status" value="1"/>
</dbReference>
<feature type="transmembrane region" description="Helical" evidence="7">
    <location>
        <begin position="648"/>
        <end position="671"/>
    </location>
</feature>
<feature type="transmembrane region" description="Helical" evidence="7">
    <location>
        <begin position="873"/>
        <end position="894"/>
    </location>
</feature>
<feature type="transmembrane region" description="Helical" evidence="7">
    <location>
        <begin position="512"/>
        <end position="530"/>
    </location>
</feature>
<feature type="transmembrane region" description="Helical" evidence="7">
    <location>
        <begin position="765"/>
        <end position="783"/>
    </location>
</feature>
<dbReference type="EMBL" id="JAVRHS010000005">
    <property type="protein sequence ID" value="MDT0576052.1"/>
    <property type="molecule type" value="Genomic_DNA"/>
</dbReference>
<feature type="transmembrane region" description="Helical" evidence="7">
    <location>
        <begin position="323"/>
        <end position="345"/>
    </location>
</feature>
<keyword evidence="3 7" id="KW-0812">Transmembrane</keyword>
<dbReference type="Gene3D" id="1.20.1250.20">
    <property type="entry name" value="MFS general substrate transporter like domains"/>
    <property type="match status" value="3"/>
</dbReference>
<evidence type="ECO:0000256" key="6">
    <source>
        <dbReference type="ARBA" id="ARBA00023136"/>
    </source>
</evidence>